<evidence type="ECO:0000256" key="4">
    <source>
        <dbReference type="ARBA" id="ARBA00022692"/>
    </source>
</evidence>
<dbReference type="GO" id="GO:0009279">
    <property type="term" value="C:cell outer membrane"/>
    <property type="evidence" value="ECO:0007669"/>
    <property type="project" value="UniProtKB-SubCell"/>
</dbReference>
<evidence type="ECO:0000313" key="10">
    <source>
        <dbReference type="EMBL" id="RGN34753.1"/>
    </source>
</evidence>
<keyword evidence="2 8" id="KW-0813">Transport</keyword>
<keyword evidence="7 8" id="KW-0998">Cell outer membrane</keyword>
<evidence type="ECO:0000313" key="11">
    <source>
        <dbReference type="Proteomes" id="UP000260983"/>
    </source>
</evidence>
<evidence type="ECO:0000259" key="9">
    <source>
        <dbReference type="Pfam" id="PF07715"/>
    </source>
</evidence>
<reference evidence="10 11" key="1">
    <citation type="submission" date="2018-08" db="EMBL/GenBank/DDBJ databases">
        <title>A genome reference for cultivated species of the human gut microbiota.</title>
        <authorList>
            <person name="Zou Y."/>
            <person name="Xue W."/>
            <person name="Luo G."/>
        </authorList>
    </citation>
    <scope>NUCLEOTIDE SEQUENCE [LARGE SCALE GENOMIC DNA]</scope>
    <source>
        <strain evidence="10 11">OM05-15BH</strain>
    </source>
</reference>
<comment type="subcellular location">
    <subcellularLocation>
        <location evidence="1 8">Cell outer membrane</location>
        <topology evidence="1 8">Multi-pass membrane protein</topology>
    </subcellularLocation>
</comment>
<dbReference type="GO" id="GO:0044718">
    <property type="term" value="P:siderophore transmembrane transport"/>
    <property type="evidence" value="ECO:0007669"/>
    <property type="project" value="TreeGrafter"/>
</dbReference>
<dbReference type="InterPro" id="IPR023996">
    <property type="entry name" value="TonB-dep_OMP_SusC/RagA"/>
</dbReference>
<dbReference type="SUPFAM" id="SSF56935">
    <property type="entry name" value="Porins"/>
    <property type="match status" value="1"/>
</dbReference>
<evidence type="ECO:0000256" key="6">
    <source>
        <dbReference type="ARBA" id="ARBA00023136"/>
    </source>
</evidence>
<evidence type="ECO:0000256" key="2">
    <source>
        <dbReference type="ARBA" id="ARBA00022448"/>
    </source>
</evidence>
<dbReference type="Pfam" id="PF07715">
    <property type="entry name" value="Plug"/>
    <property type="match status" value="1"/>
</dbReference>
<comment type="similarity">
    <text evidence="8">Belongs to the TonB-dependent receptor family.</text>
</comment>
<dbReference type="InterPro" id="IPR023997">
    <property type="entry name" value="TonB-dep_OMP_SusC/RagA_CS"/>
</dbReference>
<dbReference type="PANTHER" id="PTHR30069:SF29">
    <property type="entry name" value="HEMOGLOBIN AND HEMOGLOBIN-HAPTOGLOBIN-BINDING PROTEIN 1-RELATED"/>
    <property type="match status" value="1"/>
</dbReference>
<keyword evidence="4 8" id="KW-0812">Transmembrane</keyword>
<keyword evidence="6 8" id="KW-0472">Membrane</keyword>
<evidence type="ECO:0000256" key="1">
    <source>
        <dbReference type="ARBA" id="ARBA00004571"/>
    </source>
</evidence>
<dbReference type="InterPro" id="IPR036942">
    <property type="entry name" value="Beta-barrel_TonB_sf"/>
</dbReference>
<dbReference type="PROSITE" id="PS52016">
    <property type="entry name" value="TONB_DEPENDENT_REC_3"/>
    <property type="match status" value="1"/>
</dbReference>
<evidence type="ECO:0000256" key="5">
    <source>
        <dbReference type="ARBA" id="ARBA00022729"/>
    </source>
</evidence>
<dbReference type="Gene3D" id="2.170.130.10">
    <property type="entry name" value="TonB-dependent receptor, plug domain"/>
    <property type="match status" value="1"/>
</dbReference>
<dbReference type="PANTHER" id="PTHR30069">
    <property type="entry name" value="TONB-DEPENDENT OUTER MEMBRANE RECEPTOR"/>
    <property type="match status" value="1"/>
</dbReference>
<feature type="domain" description="TonB-dependent receptor plug" evidence="9">
    <location>
        <begin position="39"/>
        <end position="145"/>
    </location>
</feature>
<organism evidence="10 11">
    <name type="scientific">Bacteroides oleiciplenus</name>
    <dbReference type="NCBI Taxonomy" id="626931"/>
    <lineage>
        <taxon>Bacteria</taxon>
        <taxon>Pseudomonadati</taxon>
        <taxon>Bacteroidota</taxon>
        <taxon>Bacteroidia</taxon>
        <taxon>Bacteroidales</taxon>
        <taxon>Bacteroidaceae</taxon>
        <taxon>Bacteroides</taxon>
    </lineage>
</organism>
<sequence>MQTQETAIAPSVKVTMKPDSEMLEEIVITGYGTGKKVGSVVGSVGTVNNKKLEKVVTANFTDALSGQVSGLSVLSSSGDPSKSASIRLRGVSSINASTTPLFILDGAPITSTLFNSLNPADIENITVLKDAASTAIYGSRAANGVIVITSKKGKYGQKATVTLRAQYGFSQMVSDQIDMMNSEQYIQFRDMIGQSVSQEVKDLVSKYGISTDWRKEIFDSSAPTYTLDASVNGGGQNTSYYLSVNHHDQRGIMDQSGMNRETLRFNFNTKVNDWMKVGLQSNLGFTKFQLNSENEDKDNIYVQNPAAFARFALPYDTFREYTIGADGNLVWGDKSKKLHYTTFTTPSFADANRKTYRRYVTGNINLFEEFTPIKGLTIRAQQALDAYDYTLSHRVFPYDEIITAFGDKIAKRSGASQQSFERYYSFTYTNTAEYKFNIKDHNITLLAGQEAILAKSNGFGVYTSGHSDARQMKITQGTTVTFDNLTETEGEKVFNSYFFNGNYNYNNKYYLDFTIRRDGSSLFAPDNRWSTFYSVGAKWDIKKERFMDAIDWLDDLSLRASYGTTGNSGIDNYAYFGLIGSGRKYNGDESLGISQASNYDLTWETVKATNIGVTFRVFDRLSMNVDYYNKKTEDMLLEIPYSYTTGFGSGWGNVGSMVNRGVDLDFKVDVINSNDFYWAIKANFNYNHNEITELFDGRDEFALPNYGLKYKIGHDCGELYQVRYAGVDSRDGKQMWYDKNGNLTKVYNEEEDAVLIGKSVYAPYTGGFGTEFQWRGISVNADFTWAKDKYMINNDNYFLENANQGLSVNQTTKMLNIWTKPGDITDIPKLGEAIQFDSHLVEDASFLRLKNVTIQYSLPSSLLKHTGFKNVNIFAIGRNLLTWTKYRGYDPEPDINLVRFNYPNTRQFVFGAEITF</sequence>
<dbReference type="EMBL" id="QSUL01000008">
    <property type="protein sequence ID" value="RGN34753.1"/>
    <property type="molecule type" value="Genomic_DNA"/>
</dbReference>
<gene>
    <name evidence="10" type="ORF">DXB65_12485</name>
</gene>
<name>A0A3E5BB41_9BACE</name>
<keyword evidence="3 8" id="KW-1134">Transmembrane beta strand</keyword>
<accession>A0A3E5BB41</accession>
<evidence type="ECO:0000256" key="3">
    <source>
        <dbReference type="ARBA" id="ARBA00022452"/>
    </source>
</evidence>
<dbReference type="Gene3D" id="2.40.170.20">
    <property type="entry name" value="TonB-dependent receptor, beta-barrel domain"/>
    <property type="match status" value="1"/>
</dbReference>
<dbReference type="Proteomes" id="UP000260983">
    <property type="component" value="Unassembled WGS sequence"/>
</dbReference>
<evidence type="ECO:0000256" key="7">
    <source>
        <dbReference type="ARBA" id="ARBA00023237"/>
    </source>
</evidence>
<dbReference type="InterPro" id="IPR012910">
    <property type="entry name" value="Plug_dom"/>
</dbReference>
<dbReference type="GO" id="GO:0015344">
    <property type="term" value="F:siderophore uptake transmembrane transporter activity"/>
    <property type="evidence" value="ECO:0007669"/>
    <property type="project" value="TreeGrafter"/>
</dbReference>
<dbReference type="InterPro" id="IPR039426">
    <property type="entry name" value="TonB-dep_rcpt-like"/>
</dbReference>
<keyword evidence="5" id="KW-0732">Signal</keyword>
<evidence type="ECO:0000256" key="8">
    <source>
        <dbReference type="PROSITE-ProRule" id="PRU01360"/>
    </source>
</evidence>
<comment type="caution">
    <text evidence="10">The sequence shown here is derived from an EMBL/GenBank/DDBJ whole genome shotgun (WGS) entry which is preliminary data.</text>
</comment>
<protein>
    <submittedName>
        <fullName evidence="10">SusC/RagA family TonB-linked outer membrane protein</fullName>
    </submittedName>
</protein>
<dbReference type="InterPro" id="IPR037066">
    <property type="entry name" value="Plug_dom_sf"/>
</dbReference>
<dbReference type="NCBIfam" id="TIGR04056">
    <property type="entry name" value="OMP_RagA_SusC"/>
    <property type="match status" value="1"/>
</dbReference>
<dbReference type="AlphaFoldDB" id="A0A3E5BB41"/>
<dbReference type="NCBIfam" id="TIGR04057">
    <property type="entry name" value="SusC_RagA_signa"/>
    <property type="match status" value="1"/>
</dbReference>
<proteinExistence type="inferred from homology"/>